<dbReference type="EMBL" id="BMAR01000057">
    <property type="protein sequence ID" value="GFR52026.1"/>
    <property type="molecule type" value="Genomic_DNA"/>
</dbReference>
<dbReference type="Proteomes" id="UP001054857">
    <property type="component" value="Unassembled WGS sequence"/>
</dbReference>
<organism evidence="2 3">
    <name type="scientific">Astrephomene gubernaculifera</name>
    <dbReference type="NCBI Taxonomy" id="47775"/>
    <lineage>
        <taxon>Eukaryota</taxon>
        <taxon>Viridiplantae</taxon>
        <taxon>Chlorophyta</taxon>
        <taxon>core chlorophytes</taxon>
        <taxon>Chlorophyceae</taxon>
        <taxon>CS clade</taxon>
        <taxon>Chlamydomonadales</taxon>
        <taxon>Astrephomenaceae</taxon>
        <taxon>Astrephomene</taxon>
    </lineage>
</organism>
<accession>A0AAD3HT58</accession>
<gene>
    <name evidence="2" type="ORF">Agub_g14414</name>
</gene>
<feature type="compositionally biased region" description="Polar residues" evidence="1">
    <location>
        <begin position="249"/>
        <end position="259"/>
    </location>
</feature>
<reference evidence="2 3" key="1">
    <citation type="journal article" date="2021" name="Sci. Rep.">
        <title>Genome sequencing of the multicellular alga Astrephomene provides insights into convergent evolution of germ-soma differentiation.</title>
        <authorList>
            <person name="Yamashita S."/>
            <person name="Yamamoto K."/>
            <person name="Matsuzaki R."/>
            <person name="Suzuki S."/>
            <person name="Yamaguchi H."/>
            <person name="Hirooka S."/>
            <person name="Minakuchi Y."/>
            <person name="Miyagishima S."/>
            <person name="Kawachi M."/>
            <person name="Toyoda A."/>
            <person name="Nozaki H."/>
        </authorList>
    </citation>
    <scope>NUCLEOTIDE SEQUENCE [LARGE SCALE GENOMIC DNA]</scope>
    <source>
        <strain evidence="2 3">NIES-4017</strain>
    </source>
</reference>
<feature type="region of interest" description="Disordered" evidence="1">
    <location>
        <begin position="243"/>
        <end position="262"/>
    </location>
</feature>
<feature type="compositionally biased region" description="Basic and acidic residues" evidence="1">
    <location>
        <begin position="209"/>
        <end position="226"/>
    </location>
</feature>
<evidence type="ECO:0000313" key="2">
    <source>
        <dbReference type="EMBL" id="GFR52026.1"/>
    </source>
</evidence>
<protein>
    <submittedName>
        <fullName evidence="2">Uncharacterized protein</fullName>
    </submittedName>
</protein>
<evidence type="ECO:0000313" key="3">
    <source>
        <dbReference type="Proteomes" id="UP001054857"/>
    </source>
</evidence>
<proteinExistence type="predicted"/>
<sequence>MEPGSPEEVCRTSRRVPMAQTVFWIFSLPLRLPSWLLVAAGGEILRRLHRSLWLAFSSRPTLTRHQKRTAVEVVHAGGQTELSMMQLNSVLTISDLNEEAVAAQLQQLERTRTEKGVLQSVLKSRDDRVSILEQCIVDLEARNARLYGTLANVVLPVLERLVGASQQASDGAGVNEALLAELPAQVLEALVRSQQVVAEVAGDGASEASPREKLGAEECRDSEPRRSGHRVLSASRAVVIPPVTVPEGSGSQAPDSGTPHSPAACKALSFESPARGNTVRVEVHMEGM</sequence>
<keyword evidence="3" id="KW-1185">Reference proteome</keyword>
<evidence type="ECO:0000256" key="1">
    <source>
        <dbReference type="SAM" id="MobiDB-lite"/>
    </source>
</evidence>
<dbReference type="AlphaFoldDB" id="A0AAD3HT58"/>
<name>A0AAD3HT58_9CHLO</name>
<feature type="region of interest" description="Disordered" evidence="1">
    <location>
        <begin position="201"/>
        <end position="228"/>
    </location>
</feature>
<comment type="caution">
    <text evidence="2">The sequence shown here is derived from an EMBL/GenBank/DDBJ whole genome shotgun (WGS) entry which is preliminary data.</text>
</comment>